<sequence>MFLLDHQTRCPLGASITYQGVRASNGNTSYGYNAANGYYGVFTASGILNDPSKGNHSGFIAPYPKLRSLGRCEVLLDQ</sequence>
<evidence type="ECO:0000313" key="1">
    <source>
        <dbReference type="EnsemblPlants" id="AET5Gv20909800.9"/>
    </source>
</evidence>
<reference evidence="2" key="1">
    <citation type="journal article" date="2014" name="Science">
        <title>Ancient hybridizations among the ancestral genomes of bread wheat.</title>
        <authorList>
            <consortium name="International Wheat Genome Sequencing Consortium,"/>
            <person name="Marcussen T."/>
            <person name="Sandve S.R."/>
            <person name="Heier L."/>
            <person name="Spannagl M."/>
            <person name="Pfeifer M."/>
            <person name="Jakobsen K.S."/>
            <person name="Wulff B.B."/>
            <person name="Steuernagel B."/>
            <person name="Mayer K.F."/>
            <person name="Olsen O.A."/>
        </authorList>
    </citation>
    <scope>NUCLEOTIDE SEQUENCE [LARGE SCALE GENOMIC DNA]</scope>
    <source>
        <strain evidence="2">cv. AL8/78</strain>
    </source>
</reference>
<reference evidence="1" key="5">
    <citation type="journal article" date="2021" name="G3 (Bethesda)">
        <title>Aegilops tauschii genome assembly Aet v5.0 features greater sequence contiguity and improved annotation.</title>
        <authorList>
            <person name="Wang L."/>
            <person name="Zhu T."/>
            <person name="Rodriguez J.C."/>
            <person name="Deal K.R."/>
            <person name="Dubcovsky J."/>
            <person name="McGuire P.E."/>
            <person name="Lux T."/>
            <person name="Spannagl M."/>
            <person name="Mayer K.F.X."/>
            <person name="Baldrich P."/>
            <person name="Meyers B.C."/>
            <person name="Huo N."/>
            <person name="Gu Y.Q."/>
            <person name="Zhou H."/>
            <person name="Devos K.M."/>
            <person name="Bennetzen J.L."/>
            <person name="Unver T."/>
            <person name="Budak H."/>
            <person name="Gulick P.J."/>
            <person name="Galiba G."/>
            <person name="Kalapos B."/>
            <person name="Nelson D.R."/>
            <person name="Li P."/>
            <person name="You F.M."/>
            <person name="Luo M.C."/>
            <person name="Dvorak J."/>
        </authorList>
    </citation>
    <scope>NUCLEOTIDE SEQUENCE [LARGE SCALE GENOMIC DNA]</scope>
    <source>
        <strain evidence="1">cv. AL8/78</strain>
    </source>
</reference>
<name>A0A453LU68_AEGTS</name>
<dbReference type="AlphaFoldDB" id="A0A453LU68"/>
<evidence type="ECO:0000313" key="2">
    <source>
        <dbReference type="Proteomes" id="UP000015105"/>
    </source>
</evidence>
<reference evidence="2" key="2">
    <citation type="journal article" date="2017" name="Nat. Plants">
        <title>The Aegilops tauschii genome reveals multiple impacts of transposons.</title>
        <authorList>
            <person name="Zhao G."/>
            <person name="Zou C."/>
            <person name="Li K."/>
            <person name="Wang K."/>
            <person name="Li T."/>
            <person name="Gao L."/>
            <person name="Zhang X."/>
            <person name="Wang H."/>
            <person name="Yang Z."/>
            <person name="Liu X."/>
            <person name="Jiang W."/>
            <person name="Mao L."/>
            <person name="Kong X."/>
            <person name="Jiao Y."/>
            <person name="Jia J."/>
        </authorList>
    </citation>
    <scope>NUCLEOTIDE SEQUENCE [LARGE SCALE GENOMIC DNA]</scope>
    <source>
        <strain evidence="2">cv. AL8/78</strain>
    </source>
</reference>
<dbReference type="Proteomes" id="UP000015105">
    <property type="component" value="Chromosome 5D"/>
</dbReference>
<dbReference type="EnsemblPlants" id="AET5Gv20909800.9">
    <property type="protein sequence ID" value="AET5Gv20909800.9"/>
    <property type="gene ID" value="AET5Gv20909800"/>
</dbReference>
<reference evidence="1" key="4">
    <citation type="submission" date="2019-03" db="UniProtKB">
        <authorList>
            <consortium name="EnsemblPlants"/>
        </authorList>
    </citation>
    <scope>IDENTIFICATION</scope>
</reference>
<organism evidence="1 2">
    <name type="scientific">Aegilops tauschii subsp. strangulata</name>
    <name type="common">Goatgrass</name>
    <dbReference type="NCBI Taxonomy" id="200361"/>
    <lineage>
        <taxon>Eukaryota</taxon>
        <taxon>Viridiplantae</taxon>
        <taxon>Streptophyta</taxon>
        <taxon>Embryophyta</taxon>
        <taxon>Tracheophyta</taxon>
        <taxon>Spermatophyta</taxon>
        <taxon>Magnoliopsida</taxon>
        <taxon>Liliopsida</taxon>
        <taxon>Poales</taxon>
        <taxon>Poaceae</taxon>
        <taxon>BOP clade</taxon>
        <taxon>Pooideae</taxon>
        <taxon>Triticodae</taxon>
        <taxon>Triticeae</taxon>
        <taxon>Triticinae</taxon>
        <taxon>Aegilops</taxon>
    </lineage>
</organism>
<protein>
    <submittedName>
        <fullName evidence="1">Uncharacterized protein</fullName>
    </submittedName>
</protein>
<proteinExistence type="predicted"/>
<keyword evidence="2" id="KW-1185">Reference proteome</keyword>
<accession>A0A453LU68</accession>
<dbReference type="Gramene" id="AET5Gv20909800.9">
    <property type="protein sequence ID" value="AET5Gv20909800.9"/>
    <property type="gene ID" value="AET5Gv20909800"/>
</dbReference>
<reference evidence="1" key="3">
    <citation type="journal article" date="2017" name="Nature">
        <title>Genome sequence of the progenitor of the wheat D genome Aegilops tauschii.</title>
        <authorList>
            <person name="Luo M.C."/>
            <person name="Gu Y.Q."/>
            <person name="Puiu D."/>
            <person name="Wang H."/>
            <person name="Twardziok S.O."/>
            <person name="Deal K.R."/>
            <person name="Huo N."/>
            <person name="Zhu T."/>
            <person name="Wang L."/>
            <person name="Wang Y."/>
            <person name="McGuire P.E."/>
            <person name="Liu S."/>
            <person name="Long H."/>
            <person name="Ramasamy R.K."/>
            <person name="Rodriguez J.C."/>
            <person name="Van S.L."/>
            <person name="Yuan L."/>
            <person name="Wang Z."/>
            <person name="Xia Z."/>
            <person name="Xiao L."/>
            <person name="Anderson O.D."/>
            <person name="Ouyang S."/>
            <person name="Liang Y."/>
            <person name="Zimin A.V."/>
            <person name="Pertea G."/>
            <person name="Qi P."/>
            <person name="Bennetzen J.L."/>
            <person name="Dai X."/>
            <person name="Dawson M.W."/>
            <person name="Muller H.G."/>
            <person name="Kugler K."/>
            <person name="Rivarola-Duarte L."/>
            <person name="Spannagl M."/>
            <person name="Mayer K.F.X."/>
            <person name="Lu F.H."/>
            <person name="Bevan M.W."/>
            <person name="Leroy P."/>
            <person name="Li P."/>
            <person name="You F.M."/>
            <person name="Sun Q."/>
            <person name="Liu Z."/>
            <person name="Lyons E."/>
            <person name="Wicker T."/>
            <person name="Salzberg S.L."/>
            <person name="Devos K.M."/>
            <person name="Dvorak J."/>
        </authorList>
    </citation>
    <scope>NUCLEOTIDE SEQUENCE [LARGE SCALE GENOMIC DNA]</scope>
    <source>
        <strain evidence="1">cv. AL8/78</strain>
    </source>
</reference>